<dbReference type="InterPro" id="IPR004859">
    <property type="entry name" value="Xrn1_N"/>
</dbReference>
<feature type="domain" description="Xrn1 helical" evidence="6">
    <location>
        <begin position="376"/>
        <end position="524"/>
    </location>
</feature>
<keyword evidence="3" id="KW-0269">Exonuclease</keyword>
<evidence type="ECO:0000256" key="3">
    <source>
        <dbReference type="ARBA" id="ARBA00022839"/>
    </source>
</evidence>
<sequence length="534" mass="63739">MGIPYYFYVIARSYDDILLKKWPSHLRCKHFFLDFNGLMHPASQKYLKTLDLEKLPKDIEKGILSSIWNELQHSISIVQPTDTVQIYIDGVAPIAKMFQQRKRRYISIFRKKMLNNFGLWDSNGISPGTTFMTRLHASLKAHIRYSKESYEYYLSTSDEVGEGEHKLFERLKRLYTESNDIKMIHGMDADLIMLSLLSHIPNIYLMREDPRTDEPQYLNIDALRKGILKDLRNQYQWRITEAVITDTYCKEAKEVIETYIVLCFLLGNDFIPHPINIHLKTGGLEKILNLAKELWNEGLTLLDLEKHIIHWTFIAKILDDFSKTENEDVFNAVTQYYQKKAHYETEEERIELYPILPEYRDPLATELLYKTDPKKWRLYYYKHLFHTSLNDTKVIVSSCELYLKGILWTYHYYKGLPKDDHWYYPYTYPPTIRDLANFTHSHVQTFEQLQKSWLEQTIPRYFTHPMVQLLSILPKESCECLPPKYKEYMLQMPEIQYHYPSTYRLQTFMKTQLWECTPVLPPMDISMMERVIKI</sequence>
<proteinExistence type="inferred from homology"/>
<dbReference type="GO" id="GO:0004534">
    <property type="term" value="F:5'-3' RNA exonuclease activity"/>
    <property type="evidence" value="ECO:0007669"/>
    <property type="project" value="TreeGrafter"/>
</dbReference>
<feature type="domain" description="Xrn1 helical" evidence="6">
    <location>
        <begin position="253"/>
        <end position="347"/>
    </location>
</feature>
<evidence type="ECO:0008006" key="8">
    <source>
        <dbReference type="Google" id="ProtNLM"/>
    </source>
</evidence>
<dbReference type="GO" id="GO:0000956">
    <property type="term" value="P:nuclear-transcribed mRNA catabolic process"/>
    <property type="evidence" value="ECO:0007669"/>
    <property type="project" value="TreeGrafter"/>
</dbReference>
<dbReference type="Gene3D" id="3.40.50.12390">
    <property type="match status" value="1"/>
</dbReference>
<evidence type="ECO:0000256" key="2">
    <source>
        <dbReference type="ARBA" id="ARBA00022801"/>
    </source>
</evidence>
<keyword evidence="2" id="KW-0378">Hydrolase</keyword>
<feature type="domain" description="Xrn1 N-terminal" evidence="5">
    <location>
        <begin position="1"/>
        <end position="209"/>
    </location>
</feature>
<dbReference type="Gene3D" id="1.25.40.1050">
    <property type="match status" value="1"/>
</dbReference>
<evidence type="ECO:0000256" key="4">
    <source>
        <dbReference type="ARBA" id="ARBA00038299"/>
    </source>
</evidence>
<evidence type="ECO:0000259" key="6">
    <source>
        <dbReference type="Pfam" id="PF17846"/>
    </source>
</evidence>
<dbReference type="EMBL" id="MN739479">
    <property type="protein sequence ID" value="QHT06969.1"/>
    <property type="molecule type" value="Genomic_DNA"/>
</dbReference>
<dbReference type="Pfam" id="PF03159">
    <property type="entry name" value="XRN_N"/>
    <property type="match status" value="1"/>
</dbReference>
<organism evidence="7">
    <name type="scientific">viral metagenome</name>
    <dbReference type="NCBI Taxonomy" id="1070528"/>
    <lineage>
        <taxon>unclassified sequences</taxon>
        <taxon>metagenomes</taxon>
        <taxon>organismal metagenomes</taxon>
    </lineage>
</organism>
<dbReference type="AlphaFoldDB" id="A0A6C0CTF2"/>
<dbReference type="GO" id="GO:0003723">
    <property type="term" value="F:RNA binding"/>
    <property type="evidence" value="ECO:0007669"/>
    <property type="project" value="TreeGrafter"/>
</dbReference>
<evidence type="ECO:0000259" key="5">
    <source>
        <dbReference type="Pfam" id="PF03159"/>
    </source>
</evidence>
<dbReference type="Pfam" id="PF17846">
    <property type="entry name" value="XRN_M"/>
    <property type="match status" value="2"/>
</dbReference>
<evidence type="ECO:0000313" key="7">
    <source>
        <dbReference type="EMBL" id="QHT06969.1"/>
    </source>
</evidence>
<dbReference type="PANTHER" id="PTHR12341">
    <property type="entry name" value="5'-&gt;3' EXORIBONUCLEASE"/>
    <property type="match status" value="1"/>
</dbReference>
<dbReference type="InterPro" id="IPR041412">
    <property type="entry name" value="Xrn1_helical"/>
</dbReference>
<dbReference type="GO" id="GO:0016075">
    <property type="term" value="P:rRNA catabolic process"/>
    <property type="evidence" value="ECO:0007669"/>
    <property type="project" value="TreeGrafter"/>
</dbReference>
<dbReference type="GO" id="GO:0005634">
    <property type="term" value="C:nucleus"/>
    <property type="evidence" value="ECO:0007669"/>
    <property type="project" value="TreeGrafter"/>
</dbReference>
<reference evidence="7" key="1">
    <citation type="journal article" date="2020" name="Nature">
        <title>Giant virus diversity and host interactions through global metagenomics.</title>
        <authorList>
            <person name="Schulz F."/>
            <person name="Roux S."/>
            <person name="Paez-Espino D."/>
            <person name="Jungbluth S."/>
            <person name="Walsh D.A."/>
            <person name="Denef V.J."/>
            <person name="McMahon K.D."/>
            <person name="Konstantinidis K.T."/>
            <person name="Eloe-Fadrosh E.A."/>
            <person name="Kyrpides N.C."/>
            <person name="Woyke T."/>
        </authorList>
    </citation>
    <scope>NUCLEOTIDE SEQUENCE</scope>
    <source>
        <strain evidence="7">GVMAG-M-3300021962-46</strain>
    </source>
</reference>
<comment type="similarity">
    <text evidence="4">Belongs to the 5'-3' exonuclease family.</text>
</comment>
<accession>A0A6C0CTF2</accession>
<dbReference type="PANTHER" id="PTHR12341:SF7">
    <property type="entry name" value="5'-3' EXORIBONUCLEASE 1"/>
    <property type="match status" value="1"/>
</dbReference>
<keyword evidence="1" id="KW-0540">Nuclease</keyword>
<dbReference type="InterPro" id="IPR027073">
    <property type="entry name" value="5_3_exoribonuclease"/>
</dbReference>
<evidence type="ECO:0000256" key="1">
    <source>
        <dbReference type="ARBA" id="ARBA00022722"/>
    </source>
</evidence>
<protein>
    <recommendedName>
        <fullName evidence="8">Xrn1 N-terminal domain-containing protein</fullName>
    </recommendedName>
</protein>
<name>A0A6C0CTF2_9ZZZZ</name>